<dbReference type="Proteomes" id="UP000266861">
    <property type="component" value="Unassembled WGS sequence"/>
</dbReference>
<evidence type="ECO:0000256" key="1">
    <source>
        <dbReference type="SAM" id="MobiDB-lite"/>
    </source>
</evidence>
<name>A0A397G9P9_9GLOM</name>
<sequence length="295" mass="34370">MWILFERNTEPTKLKADISKVTDLDDLKYKLTNEFNILKDVEPSKIVFFNYNYCSTPIRPGTPLQSLADNTTDTTPLIVRYPISDSSIVVKFGFLKKVEEKIEDEYSFMNLLTKTRPNELKERVLDLKVQTKGKKAFGDWSLKEVASEIYNNDFDKLDKEIEKIVDQLKTKASAFKNRIDTNEAPVREYVSIFMTQAVYHIQQYKDSTTTTLSVESELDGSRGYEKRKRKRDEQVDSNSLPPIMFDIVTRRFIRWFGTLQYPRAEITPSILSQADALEDGYNQDEERDYKKDEGN</sequence>
<dbReference type="EMBL" id="PQFF01000482">
    <property type="protein sequence ID" value="RHZ47745.1"/>
    <property type="molecule type" value="Genomic_DNA"/>
</dbReference>
<feature type="region of interest" description="Disordered" evidence="1">
    <location>
        <begin position="215"/>
        <end position="235"/>
    </location>
</feature>
<dbReference type="OrthoDB" id="2405175at2759"/>
<evidence type="ECO:0000313" key="3">
    <source>
        <dbReference type="Proteomes" id="UP000266861"/>
    </source>
</evidence>
<protein>
    <submittedName>
        <fullName evidence="2">Uncharacterized protein</fullName>
    </submittedName>
</protein>
<evidence type="ECO:0000313" key="2">
    <source>
        <dbReference type="EMBL" id="RHZ47745.1"/>
    </source>
</evidence>
<proteinExistence type="predicted"/>
<reference evidence="2 3" key="1">
    <citation type="submission" date="2018-08" db="EMBL/GenBank/DDBJ databases">
        <title>Genome and evolution of the arbuscular mycorrhizal fungus Diversispora epigaea (formerly Glomus versiforme) and its bacterial endosymbionts.</title>
        <authorList>
            <person name="Sun X."/>
            <person name="Fei Z."/>
            <person name="Harrison M."/>
        </authorList>
    </citation>
    <scope>NUCLEOTIDE SEQUENCE [LARGE SCALE GENOMIC DNA]</scope>
    <source>
        <strain evidence="2 3">IT104</strain>
    </source>
</reference>
<keyword evidence="3" id="KW-1185">Reference proteome</keyword>
<dbReference type="AlphaFoldDB" id="A0A397G9P9"/>
<accession>A0A397G9P9</accession>
<comment type="caution">
    <text evidence="2">The sequence shown here is derived from an EMBL/GenBank/DDBJ whole genome shotgun (WGS) entry which is preliminary data.</text>
</comment>
<gene>
    <name evidence="2" type="ORF">Glove_568g2</name>
</gene>
<organism evidence="2 3">
    <name type="scientific">Diversispora epigaea</name>
    <dbReference type="NCBI Taxonomy" id="1348612"/>
    <lineage>
        <taxon>Eukaryota</taxon>
        <taxon>Fungi</taxon>
        <taxon>Fungi incertae sedis</taxon>
        <taxon>Mucoromycota</taxon>
        <taxon>Glomeromycotina</taxon>
        <taxon>Glomeromycetes</taxon>
        <taxon>Diversisporales</taxon>
        <taxon>Diversisporaceae</taxon>
        <taxon>Diversispora</taxon>
    </lineage>
</organism>